<dbReference type="Pfam" id="PF00067">
    <property type="entry name" value="p450"/>
    <property type="match status" value="1"/>
</dbReference>
<proteinExistence type="predicted"/>
<dbReference type="PANTHER" id="PTHR11903">
    <property type="entry name" value="PROSTAGLANDIN G/H SYNTHASE"/>
    <property type="match status" value="1"/>
</dbReference>
<dbReference type="SUPFAM" id="SSF48113">
    <property type="entry name" value="Heme-dependent peroxidases"/>
    <property type="match status" value="1"/>
</dbReference>
<evidence type="ECO:0000256" key="7">
    <source>
        <dbReference type="PIRSR" id="PIRSR619791-2"/>
    </source>
</evidence>
<dbReference type="InterPro" id="IPR034812">
    <property type="entry name" value="Ppo-like_N"/>
</dbReference>
<dbReference type="InterPro" id="IPR050783">
    <property type="entry name" value="Oxylipin_biosynth_metab"/>
</dbReference>
<evidence type="ECO:0000256" key="5">
    <source>
        <dbReference type="ARBA" id="ARBA00023002"/>
    </source>
</evidence>
<comment type="caution">
    <text evidence="8">The sequence shown here is derived from an EMBL/GenBank/DDBJ whole genome shotgun (WGS) entry which is preliminary data.</text>
</comment>
<organism evidence="8 9">
    <name type="scientific">Cerrena zonata</name>
    <dbReference type="NCBI Taxonomy" id="2478898"/>
    <lineage>
        <taxon>Eukaryota</taxon>
        <taxon>Fungi</taxon>
        <taxon>Dikarya</taxon>
        <taxon>Basidiomycota</taxon>
        <taxon>Agaricomycotina</taxon>
        <taxon>Agaricomycetes</taxon>
        <taxon>Polyporales</taxon>
        <taxon>Cerrenaceae</taxon>
        <taxon>Cerrena</taxon>
    </lineage>
</organism>
<dbReference type="Gene3D" id="1.10.630.10">
    <property type="entry name" value="Cytochrome P450"/>
    <property type="match status" value="1"/>
</dbReference>
<name>A0AAW0G534_9APHY</name>
<comment type="subunit">
    <text evidence="1">Homotetramer.</text>
</comment>
<dbReference type="GO" id="GO:0006979">
    <property type="term" value="P:response to oxidative stress"/>
    <property type="evidence" value="ECO:0007669"/>
    <property type="project" value="InterPro"/>
</dbReference>
<dbReference type="Gene3D" id="1.10.640.10">
    <property type="entry name" value="Haem peroxidase domain superfamily, animal type"/>
    <property type="match status" value="1"/>
</dbReference>
<keyword evidence="4" id="KW-0223">Dioxygenase</keyword>
<dbReference type="InterPro" id="IPR037120">
    <property type="entry name" value="Haem_peroxidase_sf_animal"/>
</dbReference>
<dbReference type="Proteomes" id="UP001385951">
    <property type="component" value="Unassembled WGS sequence"/>
</dbReference>
<keyword evidence="2 7" id="KW-0349">Heme</keyword>
<dbReference type="EMBL" id="JASBNA010000017">
    <property type="protein sequence ID" value="KAK7686255.1"/>
    <property type="molecule type" value="Genomic_DNA"/>
</dbReference>
<keyword evidence="5" id="KW-0560">Oxidoreductase</keyword>
<keyword evidence="9" id="KW-1185">Reference proteome</keyword>
<dbReference type="GO" id="GO:0004497">
    <property type="term" value="F:monooxygenase activity"/>
    <property type="evidence" value="ECO:0007669"/>
    <property type="project" value="InterPro"/>
</dbReference>
<dbReference type="GO" id="GO:0016705">
    <property type="term" value="F:oxidoreductase activity, acting on paired donors, with incorporation or reduction of molecular oxygen"/>
    <property type="evidence" value="ECO:0007669"/>
    <property type="project" value="InterPro"/>
</dbReference>
<sequence>MASTLTSLPSQFIRRASTLVSGSKQEGDVLVDVTKDEESSAFKMIHDFRARIKKGLPFEFDLAVIPGIVDVLRHNNAIDDRKMLLEHILVFLSRLPEGTLASKLQNAVVELLYNDLPHPPVTYIGEKYAWRTADGSRNNVGDPDMGKAGTPYSRSVQQTHPLPQDALPDAGLVFDTLLKREKFVKHPAGLSSMMFAFAALVIHSVFRTSHDDVNINETSSYVDLAPLYGNNQESQNKIRNRNGRGELHPDVFAEDRLLLLPPAVCVILVLFNRNHNYIVSKLLEINERRTYVDPDKYDKEDREEVLLKQDESLFQTARLINCTWFASTVFSDYFSAILGLVRQGSSWSLNPFGEIRKEDHSLFERGRGNACSVEFNCLYRWHATTSVEDEQWVHDTFNHIFPGKTPDELTVKDFKITAKKLQAMEPDVTHWTFGNLKRQDNGRFKDEDLATILHNATDHAAGAFKARGTPHIMRLHEIMGIEQNRRWGVCSLNDFRTFLGLKRYSTFLEWNSDPDVAAAAEKLYGDIEMLELYVGLQAEEAKPVVAGAGLCPSYTVSRAILADAIALTRGDRFYTADYTPFNMTAWGFADCQRDPDAPGYGSTLGRLFLRTLPKHFSHNSTYTWFPLMTPQAMKPILKNLGETQLYDFKRPGVGSDITTVSGYKEVVEILRNPEKFVRPRLSTQEEVVHGAGFFIASSDSVRGEREQRAVLQALTDAPGSVSKITEYFYRKTRELMLQQSYPCVGVATRNVDLGRDVLKYVPVYWACELAGISLATKEDPEDGKFSAKEMLHALTEIYSYYFLDIAPSQKLKLQQKVKAHVEYLLTSIKWAYGGAGLKLSITDFIDTISSLFKGKSDHDEIVQRFNSIGYDIDTLANSILSILVASTVELSQSLIHLTNFFIDENKPRDVQTLASKGRLNSKDEAAMQSLILEALRLDPAFTGVFREATRDGNIGGQKVTAGTRIFVDISKAHVDPNAFPNPQSVDPTRSPIEKYLVGDGVQQCLGQDLSTKIMAHTLGAVFSFHNVRRAPGQSGGLHRFKCDTMKTSKWEYLGRDQKQTPWATSFVVQFE</sequence>
<evidence type="ECO:0000256" key="1">
    <source>
        <dbReference type="ARBA" id="ARBA00011881"/>
    </source>
</evidence>
<keyword evidence="6 7" id="KW-0408">Iron</keyword>
<evidence type="ECO:0000313" key="9">
    <source>
        <dbReference type="Proteomes" id="UP001385951"/>
    </source>
</evidence>
<dbReference type="CDD" id="cd09817">
    <property type="entry name" value="linoleate_diol_synthase_like"/>
    <property type="match status" value="1"/>
</dbReference>
<dbReference type="AlphaFoldDB" id="A0AAW0G534"/>
<evidence type="ECO:0000256" key="3">
    <source>
        <dbReference type="ARBA" id="ARBA00022723"/>
    </source>
</evidence>
<dbReference type="GO" id="GO:0004601">
    <property type="term" value="F:peroxidase activity"/>
    <property type="evidence" value="ECO:0007669"/>
    <property type="project" value="InterPro"/>
</dbReference>
<dbReference type="Pfam" id="PF03098">
    <property type="entry name" value="An_peroxidase"/>
    <property type="match status" value="2"/>
</dbReference>
<dbReference type="InterPro" id="IPR001128">
    <property type="entry name" value="Cyt_P450"/>
</dbReference>
<dbReference type="PANTHER" id="PTHR11903:SF37">
    <property type="entry name" value="PSI-PRODUCING OXYGENASE A"/>
    <property type="match status" value="1"/>
</dbReference>
<dbReference type="GO" id="GO:0005506">
    <property type="term" value="F:iron ion binding"/>
    <property type="evidence" value="ECO:0007669"/>
    <property type="project" value="InterPro"/>
</dbReference>
<dbReference type="PROSITE" id="PS50292">
    <property type="entry name" value="PEROXIDASE_3"/>
    <property type="match status" value="1"/>
</dbReference>
<dbReference type="InterPro" id="IPR010255">
    <property type="entry name" value="Haem_peroxidase_sf"/>
</dbReference>
<protein>
    <recommendedName>
        <fullName evidence="10">Linoleate diol synthase</fullName>
    </recommendedName>
</protein>
<dbReference type="InterPro" id="IPR036396">
    <property type="entry name" value="Cyt_P450_sf"/>
</dbReference>
<feature type="binding site" description="axial binding residue" evidence="7">
    <location>
        <position position="382"/>
    </location>
    <ligand>
        <name>heme b</name>
        <dbReference type="ChEBI" id="CHEBI:60344"/>
    </ligand>
    <ligandPart>
        <name>Fe</name>
        <dbReference type="ChEBI" id="CHEBI:18248"/>
    </ligandPart>
</feature>
<evidence type="ECO:0008006" key="10">
    <source>
        <dbReference type="Google" id="ProtNLM"/>
    </source>
</evidence>
<dbReference type="GO" id="GO:0020037">
    <property type="term" value="F:heme binding"/>
    <property type="evidence" value="ECO:0007669"/>
    <property type="project" value="InterPro"/>
</dbReference>
<keyword evidence="3 7" id="KW-0479">Metal-binding</keyword>
<reference evidence="8 9" key="1">
    <citation type="submission" date="2022-09" db="EMBL/GenBank/DDBJ databases">
        <authorList>
            <person name="Palmer J.M."/>
        </authorList>
    </citation>
    <scope>NUCLEOTIDE SEQUENCE [LARGE SCALE GENOMIC DNA]</scope>
    <source>
        <strain evidence="8 9">DSM 7382</strain>
    </source>
</reference>
<evidence type="ECO:0000256" key="4">
    <source>
        <dbReference type="ARBA" id="ARBA00022964"/>
    </source>
</evidence>
<dbReference type="GO" id="GO:0051213">
    <property type="term" value="F:dioxygenase activity"/>
    <property type="evidence" value="ECO:0007669"/>
    <property type="project" value="UniProtKB-KW"/>
</dbReference>
<evidence type="ECO:0000313" key="8">
    <source>
        <dbReference type="EMBL" id="KAK7686255.1"/>
    </source>
</evidence>
<gene>
    <name evidence="8" type="ORF">QCA50_010475</name>
</gene>
<dbReference type="GO" id="GO:0006631">
    <property type="term" value="P:fatty acid metabolic process"/>
    <property type="evidence" value="ECO:0007669"/>
    <property type="project" value="UniProtKB-ARBA"/>
</dbReference>
<dbReference type="InterPro" id="IPR019791">
    <property type="entry name" value="Haem_peroxidase_animal"/>
</dbReference>
<dbReference type="SUPFAM" id="SSF48264">
    <property type="entry name" value="Cytochrome P450"/>
    <property type="match status" value="1"/>
</dbReference>
<evidence type="ECO:0000256" key="2">
    <source>
        <dbReference type="ARBA" id="ARBA00022617"/>
    </source>
</evidence>
<dbReference type="PRINTS" id="PR00457">
    <property type="entry name" value="ANPEROXIDASE"/>
</dbReference>
<accession>A0AAW0G534</accession>
<evidence type="ECO:0000256" key="6">
    <source>
        <dbReference type="ARBA" id="ARBA00023004"/>
    </source>
</evidence>